<reference evidence="1 2" key="2">
    <citation type="submission" date="2019-01" db="EMBL/GenBank/DDBJ databases">
        <authorList>
            <person name="Li Y."/>
        </authorList>
    </citation>
    <scope>NUCLEOTIDE SEQUENCE [LARGE SCALE GENOMIC DNA]</scope>
    <source>
        <strain evidence="1 2">07D10-4-3</strain>
    </source>
</reference>
<comment type="caution">
    <text evidence="1">The sequence shown here is derived from an EMBL/GenBank/DDBJ whole genome shotgun (WGS) entry which is preliminary data.</text>
</comment>
<dbReference type="EMBL" id="SAUY01000015">
    <property type="protein sequence ID" value="RWR30439.1"/>
    <property type="molecule type" value="Genomic_DNA"/>
</dbReference>
<gene>
    <name evidence="1" type="ORF">D2T29_12260</name>
</gene>
<protein>
    <submittedName>
        <fullName evidence="1">Uncharacterized protein</fullName>
    </submittedName>
</protein>
<organism evidence="1 2">
    <name type="scientific">Paenirhodobacter populi</name>
    <dbReference type="NCBI Taxonomy" id="2306993"/>
    <lineage>
        <taxon>Bacteria</taxon>
        <taxon>Pseudomonadati</taxon>
        <taxon>Pseudomonadota</taxon>
        <taxon>Alphaproteobacteria</taxon>
        <taxon>Rhodobacterales</taxon>
        <taxon>Rhodobacter group</taxon>
        <taxon>Paenirhodobacter</taxon>
    </lineage>
</organism>
<dbReference type="RefSeq" id="WP_128232645.1">
    <property type="nucleotide sequence ID" value="NZ_SAUY01000015.1"/>
</dbReference>
<dbReference type="Proteomes" id="UP000284451">
    <property type="component" value="Unassembled WGS sequence"/>
</dbReference>
<evidence type="ECO:0000313" key="2">
    <source>
        <dbReference type="Proteomes" id="UP000284451"/>
    </source>
</evidence>
<proteinExistence type="predicted"/>
<evidence type="ECO:0000313" key="1">
    <source>
        <dbReference type="EMBL" id="RWR30439.1"/>
    </source>
</evidence>
<dbReference type="AlphaFoldDB" id="A0A443KC90"/>
<name>A0A443KC90_9RHOB</name>
<accession>A0A443KC90</accession>
<sequence length="140" mass="15827">MAIMDKKATSSHETIYHEQVYAVVVPFTLGTNGIMTISSKIMCECQAPSYDRCPPYILEILSAPRNLAAARWRHSCASRPWEYDLDIKVNKDGTRDIRAVLTNEIETQIIGLAQGVSQQQFPRIFDKIAQQHLMAHIPVL</sequence>
<reference evidence="1 2" key="1">
    <citation type="submission" date="2019-01" db="EMBL/GenBank/DDBJ databases">
        <title>Sinorhodobacter populi sp. nov. isolated from the symptomatic bark tissue of Populus euramericana canker.</title>
        <authorList>
            <person name="Xu G."/>
        </authorList>
    </citation>
    <scope>NUCLEOTIDE SEQUENCE [LARGE SCALE GENOMIC DNA]</scope>
    <source>
        <strain evidence="1 2">07D10-4-3</strain>
    </source>
</reference>